<evidence type="ECO:0000313" key="3">
    <source>
        <dbReference type="Proteomes" id="UP000778951"/>
    </source>
</evidence>
<organism evidence="2 3">
    <name type="scientific">Entomospira culicis</name>
    <dbReference type="NCBI Taxonomy" id="2719989"/>
    <lineage>
        <taxon>Bacteria</taxon>
        <taxon>Pseudomonadati</taxon>
        <taxon>Spirochaetota</taxon>
        <taxon>Spirochaetia</taxon>
        <taxon>Spirochaetales</taxon>
        <taxon>Spirochaetaceae</taxon>
        <taxon>Entomospira</taxon>
    </lineage>
</organism>
<dbReference type="EMBL" id="JAATLM010000001">
    <property type="protein sequence ID" value="NIZ69484.1"/>
    <property type="molecule type" value="Genomic_DNA"/>
</dbReference>
<keyword evidence="1" id="KW-0472">Membrane</keyword>
<sequence>MRMERSAKIYGITFGVIAFILLILTIVSSFMYKKKSLNYNYEMLNKVGISQDYVVAYTVQDATIRRVIRGSYGALQLDEELPSSEELFWVLNLWVENYGLPLELIAHYGNSGDLKAVVYAKEYLYVPLPSDQLLEGYHRYITEQSRPTREGIYIYELLKHGQAYVQAEGSRV</sequence>
<evidence type="ECO:0000313" key="2">
    <source>
        <dbReference type="EMBL" id="NIZ69484.1"/>
    </source>
</evidence>
<dbReference type="AlphaFoldDB" id="A0A968KUE6"/>
<keyword evidence="3" id="KW-1185">Reference proteome</keyword>
<gene>
    <name evidence="2" type="ORF">HCT48_04555</name>
</gene>
<accession>A0A968KUE6</accession>
<evidence type="ECO:0000256" key="1">
    <source>
        <dbReference type="SAM" id="Phobius"/>
    </source>
</evidence>
<keyword evidence="1" id="KW-0812">Transmembrane</keyword>
<proteinExistence type="predicted"/>
<dbReference type="RefSeq" id="WP_167695573.1">
    <property type="nucleotide sequence ID" value="NZ_JAATLL010000003.1"/>
</dbReference>
<protein>
    <submittedName>
        <fullName evidence="2">Uncharacterized protein</fullName>
    </submittedName>
</protein>
<keyword evidence="1" id="KW-1133">Transmembrane helix</keyword>
<feature type="transmembrane region" description="Helical" evidence="1">
    <location>
        <begin position="12"/>
        <end position="32"/>
    </location>
</feature>
<comment type="caution">
    <text evidence="2">The sequence shown here is derived from an EMBL/GenBank/DDBJ whole genome shotgun (WGS) entry which is preliminary data.</text>
</comment>
<reference evidence="2" key="1">
    <citation type="submission" date="2020-03" db="EMBL/GenBank/DDBJ databases">
        <title>Spirochaetal bacteria isolated from arthropods constitute a novel genus Entomospira genus novum within the order Spirochaetales.</title>
        <authorList>
            <person name="Grana-Miraglia L."/>
            <person name="Sikutova S."/>
            <person name="Fingerle V."/>
            <person name="Sing A."/>
            <person name="Castillo-Ramirez S."/>
            <person name="Margos G."/>
            <person name="Rudolf I."/>
        </authorList>
    </citation>
    <scope>NUCLEOTIDE SEQUENCE</scope>
    <source>
        <strain evidence="2">BR149</strain>
    </source>
</reference>
<name>A0A968KUE6_9SPIO</name>
<dbReference type="Proteomes" id="UP000778951">
    <property type="component" value="Unassembled WGS sequence"/>
</dbReference>